<evidence type="ECO:0000313" key="3">
    <source>
        <dbReference type="EMBL" id="VAW51646.1"/>
    </source>
</evidence>
<dbReference type="Gene3D" id="3.40.630.30">
    <property type="match status" value="1"/>
</dbReference>
<protein>
    <recommendedName>
        <fullName evidence="2">N-acetyltransferase domain-containing protein</fullName>
    </recommendedName>
</protein>
<dbReference type="SUPFAM" id="SSF55729">
    <property type="entry name" value="Acyl-CoA N-acyltransferases (Nat)"/>
    <property type="match status" value="1"/>
</dbReference>
<evidence type="ECO:0000256" key="1">
    <source>
        <dbReference type="ARBA" id="ARBA00022679"/>
    </source>
</evidence>
<dbReference type="PANTHER" id="PTHR13947:SF37">
    <property type="entry name" value="LD18367P"/>
    <property type="match status" value="1"/>
</dbReference>
<evidence type="ECO:0000259" key="2">
    <source>
        <dbReference type="PROSITE" id="PS51186"/>
    </source>
</evidence>
<gene>
    <name evidence="3" type="ORF">MNBD_GAMMA05-1497</name>
</gene>
<dbReference type="PROSITE" id="PS51186">
    <property type="entry name" value="GNAT"/>
    <property type="match status" value="1"/>
</dbReference>
<dbReference type="GO" id="GO:0008080">
    <property type="term" value="F:N-acetyltransferase activity"/>
    <property type="evidence" value="ECO:0007669"/>
    <property type="project" value="InterPro"/>
</dbReference>
<dbReference type="AlphaFoldDB" id="A0A3B0X4L2"/>
<organism evidence="3">
    <name type="scientific">hydrothermal vent metagenome</name>
    <dbReference type="NCBI Taxonomy" id="652676"/>
    <lineage>
        <taxon>unclassified sequences</taxon>
        <taxon>metagenomes</taxon>
        <taxon>ecological metagenomes</taxon>
    </lineage>
</organism>
<dbReference type="EMBL" id="UOFE01000021">
    <property type="protein sequence ID" value="VAW51646.1"/>
    <property type="molecule type" value="Genomic_DNA"/>
</dbReference>
<dbReference type="CDD" id="cd04301">
    <property type="entry name" value="NAT_SF"/>
    <property type="match status" value="1"/>
</dbReference>
<name>A0A3B0X4L2_9ZZZZ</name>
<dbReference type="Pfam" id="PF13673">
    <property type="entry name" value="Acetyltransf_10"/>
    <property type="match status" value="1"/>
</dbReference>
<dbReference type="PANTHER" id="PTHR13947">
    <property type="entry name" value="GNAT FAMILY N-ACETYLTRANSFERASE"/>
    <property type="match status" value="1"/>
</dbReference>
<keyword evidence="1" id="KW-0808">Transferase</keyword>
<reference evidence="3" key="1">
    <citation type="submission" date="2018-06" db="EMBL/GenBank/DDBJ databases">
        <authorList>
            <person name="Zhirakovskaya E."/>
        </authorList>
    </citation>
    <scope>NUCLEOTIDE SEQUENCE</scope>
</reference>
<dbReference type="InterPro" id="IPR050769">
    <property type="entry name" value="NAT_camello-type"/>
</dbReference>
<proteinExistence type="predicted"/>
<dbReference type="InterPro" id="IPR016181">
    <property type="entry name" value="Acyl_CoA_acyltransferase"/>
</dbReference>
<dbReference type="InterPro" id="IPR000182">
    <property type="entry name" value="GNAT_dom"/>
</dbReference>
<feature type="domain" description="N-acetyltransferase" evidence="2">
    <location>
        <begin position="1"/>
        <end position="98"/>
    </location>
</feature>
<sequence>MAVTPDNKVIGVARLQFNSNSVAQIRYMAVDSKHERTGVGRALVQTLEKRARESTHTKITLDARENAVKFYQALNYQLIGKSYLLFDSVQHFQMVKEL</sequence>
<accession>A0A3B0X4L2</accession>